<sequence>GETEADVRLRFSKTEQADSKLGVPSLHDVSPSSFIVAGLDLEEEQRRVRVQAELKRAQTTEMQIDLGALRTKLNRAISRFRKIQQAYMPVAVQALGAKALPANTLAEDVPLMLPSALTPEQRELCMGGVEHIEAMMRNAQCRSSLVRLRNQLHIKSRLLVYKKGHARHQGANTRSRTIVTRNQSKVRLHSEKYQTAWEAIRLLQGGDPGKVGYRALKREDIRSEEDEDMDWEDDEGAPERGPENQRQISWIWTEAGADGTDAGLEKALRIEWSKAFARTRRWNEEVRLLHEEYRRVRVSLEYEAAKWDTRAAAARKVQDAGAVGYALRQADMYRDLKA</sequence>
<dbReference type="AlphaFoldDB" id="A0AAD7N7X8"/>
<evidence type="ECO:0000313" key="2">
    <source>
        <dbReference type="EMBL" id="KAJ7750608.1"/>
    </source>
</evidence>
<feature type="region of interest" description="Disordered" evidence="1">
    <location>
        <begin position="224"/>
        <end position="247"/>
    </location>
</feature>
<name>A0AAD7N7X8_9AGAR</name>
<protein>
    <submittedName>
        <fullName evidence="2">Uncharacterized protein</fullName>
    </submittedName>
</protein>
<dbReference type="Proteomes" id="UP001215598">
    <property type="component" value="Unassembled WGS sequence"/>
</dbReference>
<comment type="caution">
    <text evidence="2">The sequence shown here is derived from an EMBL/GenBank/DDBJ whole genome shotgun (WGS) entry which is preliminary data.</text>
</comment>
<proteinExistence type="predicted"/>
<feature type="non-terminal residue" evidence="2">
    <location>
        <position position="1"/>
    </location>
</feature>
<feature type="non-terminal residue" evidence="2">
    <location>
        <position position="338"/>
    </location>
</feature>
<evidence type="ECO:0000256" key="1">
    <source>
        <dbReference type="SAM" id="MobiDB-lite"/>
    </source>
</evidence>
<gene>
    <name evidence="2" type="ORF">B0H16DRAFT_1277965</name>
</gene>
<feature type="compositionally biased region" description="Acidic residues" evidence="1">
    <location>
        <begin position="224"/>
        <end position="236"/>
    </location>
</feature>
<accession>A0AAD7N7X8</accession>
<evidence type="ECO:0000313" key="3">
    <source>
        <dbReference type="Proteomes" id="UP001215598"/>
    </source>
</evidence>
<organism evidence="2 3">
    <name type="scientific">Mycena metata</name>
    <dbReference type="NCBI Taxonomy" id="1033252"/>
    <lineage>
        <taxon>Eukaryota</taxon>
        <taxon>Fungi</taxon>
        <taxon>Dikarya</taxon>
        <taxon>Basidiomycota</taxon>
        <taxon>Agaricomycotina</taxon>
        <taxon>Agaricomycetes</taxon>
        <taxon>Agaricomycetidae</taxon>
        <taxon>Agaricales</taxon>
        <taxon>Marasmiineae</taxon>
        <taxon>Mycenaceae</taxon>
        <taxon>Mycena</taxon>
    </lineage>
</organism>
<reference evidence="2" key="1">
    <citation type="submission" date="2023-03" db="EMBL/GenBank/DDBJ databases">
        <title>Massive genome expansion in bonnet fungi (Mycena s.s.) driven by repeated elements and novel gene families across ecological guilds.</title>
        <authorList>
            <consortium name="Lawrence Berkeley National Laboratory"/>
            <person name="Harder C.B."/>
            <person name="Miyauchi S."/>
            <person name="Viragh M."/>
            <person name="Kuo A."/>
            <person name="Thoen E."/>
            <person name="Andreopoulos B."/>
            <person name="Lu D."/>
            <person name="Skrede I."/>
            <person name="Drula E."/>
            <person name="Henrissat B."/>
            <person name="Morin E."/>
            <person name="Kohler A."/>
            <person name="Barry K."/>
            <person name="LaButti K."/>
            <person name="Morin E."/>
            <person name="Salamov A."/>
            <person name="Lipzen A."/>
            <person name="Mereny Z."/>
            <person name="Hegedus B."/>
            <person name="Baldrian P."/>
            <person name="Stursova M."/>
            <person name="Weitz H."/>
            <person name="Taylor A."/>
            <person name="Grigoriev I.V."/>
            <person name="Nagy L.G."/>
            <person name="Martin F."/>
            <person name="Kauserud H."/>
        </authorList>
    </citation>
    <scope>NUCLEOTIDE SEQUENCE</scope>
    <source>
        <strain evidence="2">CBHHK182m</strain>
    </source>
</reference>
<dbReference type="EMBL" id="JARKIB010000065">
    <property type="protein sequence ID" value="KAJ7750608.1"/>
    <property type="molecule type" value="Genomic_DNA"/>
</dbReference>
<keyword evidence="3" id="KW-1185">Reference proteome</keyword>